<evidence type="ECO:0000256" key="6">
    <source>
        <dbReference type="SAM" id="Phobius"/>
    </source>
</evidence>
<dbReference type="HOGENOM" id="CLU_505812_0_0_9"/>
<evidence type="ECO:0000259" key="8">
    <source>
        <dbReference type="Pfam" id="PF14821"/>
    </source>
</evidence>
<dbReference type="Gene3D" id="3.90.1380.10">
    <property type="entry name" value="Threonine synthase, N-terminal domain"/>
    <property type="match status" value="1"/>
</dbReference>
<proteinExistence type="inferred from homology"/>
<accession>C0CLR7</accession>
<comment type="cofactor">
    <cofactor evidence="1 5">
        <name>pyridoxal 5'-phosphate</name>
        <dbReference type="ChEBI" id="CHEBI:597326"/>
    </cofactor>
</comment>
<keyword evidence="6" id="KW-1133">Transmembrane helix</keyword>
<evidence type="ECO:0000256" key="1">
    <source>
        <dbReference type="ARBA" id="ARBA00001933"/>
    </source>
</evidence>
<dbReference type="InterPro" id="IPR004450">
    <property type="entry name" value="Thr_synthase-like"/>
</dbReference>
<comment type="similarity">
    <text evidence="2">Belongs to the threonine synthase family.</text>
</comment>
<dbReference type="Gene3D" id="3.40.50.1100">
    <property type="match status" value="2"/>
</dbReference>
<dbReference type="GO" id="GO:0004795">
    <property type="term" value="F:threonine synthase activity"/>
    <property type="evidence" value="ECO:0007669"/>
    <property type="project" value="UniProtKB-UniRule"/>
</dbReference>
<feature type="domain" description="Tryptophan synthase beta chain-like PALP" evidence="7">
    <location>
        <begin position="138"/>
        <end position="373"/>
    </location>
</feature>
<keyword evidence="3 5" id="KW-0663">Pyridoxal phosphate</keyword>
<keyword evidence="6" id="KW-0812">Transmembrane</keyword>
<evidence type="ECO:0000256" key="2">
    <source>
        <dbReference type="ARBA" id="ARBA00005517"/>
    </source>
</evidence>
<keyword evidence="10" id="KW-1185">Reference proteome</keyword>
<feature type="transmembrane region" description="Helical" evidence="6">
    <location>
        <begin position="6"/>
        <end position="25"/>
    </location>
</feature>
<dbReference type="InterPro" id="IPR001926">
    <property type="entry name" value="TrpB-like_PALP"/>
</dbReference>
<dbReference type="PANTHER" id="PTHR43515:SF1">
    <property type="entry name" value="THREONINE SYNTHASE-LIKE 1"/>
    <property type="match status" value="1"/>
</dbReference>
<dbReference type="Pfam" id="PF14821">
    <property type="entry name" value="Thr_synth_N"/>
    <property type="match status" value="1"/>
</dbReference>
<dbReference type="InterPro" id="IPR037158">
    <property type="entry name" value="Thr_synth_N_sf"/>
</dbReference>
<dbReference type="GO" id="GO:0009088">
    <property type="term" value="P:threonine biosynthetic process"/>
    <property type="evidence" value="ECO:0007669"/>
    <property type="project" value="UniProtKB-UniRule"/>
</dbReference>
<evidence type="ECO:0000256" key="4">
    <source>
        <dbReference type="NCBIfam" id="TIGR00260"/>
    </source>
</evidence>
<organism evidence="9 10">
    <name type="scientific">Blautia hydrogenotrophica (strain DSM 10507 / JCM 14656 / S5a33)</name>
    <name type="common">Ruminococcus hydrogenotrophicus</name>
    <dbReference type="NCBI Taxonomy" id="476272"/>
    <lineage>
        <taxon>Bacteria</taxon>
        <taxon>Bacillati</taxon>
        <taxon>Bacillota</taxon>
        <taxon>Clostridia</taxon>
        <taxon>Lachnospirales</taxon>
        <taxon>Lachnospiraceae</taxon>
        <taxon>Blautia</taxon>
    </lineage>
</organism>
<evidence type="ECO:0000313" key="9">
    <source>
        <dbReference type="EMBL" id="EEG49281.1"/>
    </source>
</evidence>
<evidence type="ECO:0000256" key="5">
    <source>
        <dbReference type="PIRSR" id="PIRSR604450-51"/>
    </source>
</evidence>
<dbReference type="GO" id="GO:0005737">
    <property type="term" value="C:cytoplasm"/>
    <property type="evidence" value="ECO:0007669"/>
    <property type="project" value="TreeGrafter"/>
</dbReference>
<dbReference type="Pfam" id="PF00291">
    <property type="entry name" value="PALP"/>
    <property type="match status" value="1"/>
</dbReference>
<keyword evidence="6" id="KW-0472">Membrane</keyword>
<dbReference type="PATRIC" id="fig|476272.21.peg.2167"/>
<evidence type="ECO:0000313" key="10">
    <source>
        <dbReference type="Proteomes" id="UP000003100"/>
    </source>
</evidence>
<dbReference type="Proteomes" id="UP000003100">
    <property type="component" value="Unassembled WGS sequence"/>
</dbReference>
<protein>
    <recommendedName>
        <fullName evidence="4">Threonine synthase</fullName>
        <ecNumber evidence="4">4.2.3.1</ecNumber>
    </recommendedName>
</protein>
<dbReference type="InterPro" id="IPR029144">
    <property type="entry name" value="Thr_synth_N"/>
</dbReference>
<feature type="domain" description="Threonine synthase N-terminal" evidence="8">
    <location>
        <begin position="45"/>
        <end position="120"/>
    </location>
</feature>
<dbReference type="CDD" id="cd01560">
    <property type="entry name" value="Thr-synth_2"/>
    <property type="match status" value="1"/>
</dbReference>
<dbReference type="EC" id="4.2.3.1" evidence="4"/>
<gene>
    <name evidence="9" type="ORF">RUMHYD_01790</name>
</gene>
<reference evidence="9 10" key="1">
    <citation type="submission" date="2009-01" db="EMBL/GenBank/DDBJ databases">
        <authorList>
            <person name="Fulton L."/>
            <person name="Clifton S."/>
            <person name="Fulton B."/>
            <person name="Xu J."/>
            <person name="Minx P."/>
            <person name="Pepin K.H."/>
            <person name="Johnson M."/>
            <person name="Bhonagiri V."/>
            <person name="Nash W.E."/>
            <person name="Mardis E.R."/>
            <person name="Wilson R.K."/>
        </authorList>
    </citation>
    <scope>NUCLEOTIDE SEQUENCE [LARGE SCALE GENOMIC DNA]</scope>
    <source>
        <strain evidence="10">DSM 10507 / JCM 14656 / S5a33</strain>
    </source>
</reference>
<feature type="modified residue" description="N6-(pyridoxal phosphate)lysine" evidence="5">
    <location>
        <position position="152"/>
    </location>
</feature>
<evidence type="ECO:0000259" key="7">
    <source>
        <dbReference type="Pfam" id="PF00291"/>
    </source>
</evidence>
<reference evidence="9 10" key="2">
    <citation type="submission" date="2009-02" db="EMBL/GenBank/DDBJ databases">
        <title>Draft genome sequence of Blautia hydrogenotrophica DSM 10507 (Ruminococcus hydrogenotrophicus DSM 10507).</title>
        <authorList>
            <person name="Sudarsanam P."/>
            <person name="Ley R."/>
            <person name="Guruge J."/>
            <person name="Turnbaugh P.J."/>
            <person name="Mahowald M."/>
            <person name="Liep D."/>
            <person name="Gordon J."/>
        </authorList>
    </citation>
    <scope>NUCLEOTIDE SEQUENCE [LARGE SCALE GENOMIC DNA]</scope>
    <source>
        <strain evidence="10">DSM 10507 / JCM 14656 / S5a33</strain>
    </source>
</reference>
<dbReference type="InterPro" id="IPR036052">
    <property type="entry name" value="TrpB-like_PALP_sf"/>
</dbReference>
<dbReference type="AlphaFoldDB" id="C0CLR7"/>
<sequence>FSDNISALLWTYMFFYAIMIFGKIYGKSLPRKYIKERNKTMEILYKSTRGDSTPVTASMAILKGLSEDGGLFVPTQIPALDIDYAKLAKMSYQEVAYVVMSKFLTDFSEEELKTCIARAYDSKFDTEKIAPVKEVNGIYYLELFHGATIAFKDMALSILPHLMTTAAKKNQVKNEIVILTATSGDTGKAAMAGFADVPGTKIIVFYPKHGVSAIQEKQMVTQRGENTYVVGITGNFDDAQTAVKKMFNDKEMAAELDSAGYQFSSANSINIGRLVPQIVYYVYAYATLLGEGKIKEGEKMNVVVPTGNFGNILAAYYAKKMGLPIQKLICASNENRVLYDFFSTGTYDRRREFKLTSSPSMDILISSNLERLIYALTGEDAGKCRGLMEALSRDGNYTITEEMREGLSDFYGNYCSEGETSEAISATYYGGNYVMDTHTAVAAGVYQKYLRETGDRTVTVIASTASPYKFARSVMQAIDNTRYEGLEDFQLIDTMSRLSGVPVPKAVDEIRTAPVLHDRVVDACDMPKTVKEILNITC</sequence>
<feature type="non-terminal residue" evidence="9">
    <location>
        <position position="1"/>
    </location>
</feature>
<evidence type="ECO:0000256" key="3">
    <source>
        <dbReference type="ARBA" id="ARBA00022898"/>
    </source>
</evidence>
<comment type="caution">
    <text evidence="9">The sequence shown here is derived from an EMBL/GenBank/DDBJ whole genome shotgun (WGS) entry which is preliminary data.</text>
</comment>
<dbReference type="EMBL" id="ACBZ01000091">
    <property type="protein sequence ID" value="EEG49281.1"/>
    <property type="molecule type" value="Genomic_DNA"/>
</dbReference>
<dbReference type="NCBIfam" id="TIGR00260">
    <property type="entry name" value="thrC"/>
    <property type="match status" value="1"/>
</dbReference>
<dbReference type="PANTHER" id="PTHR43515">
    <property type="entry name" value="THREONINE SYNTHASE-LIKE 1"/>
    <property type="match status" value="1"/>
</dbReference>
<dbReference type="Pfam" id="PF24857">
    <property type="entry name" value="THR4_C"/>
    <property type="match status" value="1"/>
</dbReference>
<name>C0CLR7_BLAHS</name>
<dbReference type="SUPFAM" id="SSF53686">
    <property type="entry name" value="Tryptophan synthase beta subunit-like PLP-dependent enzymes"/>
    <property type="match status" value="1"/>
</dbReference>
<dbReference type="eggNOG" id="COG0498">
    <property type="taxonomic scope" value="Bacteria"/>
</dbReference>